<sequence length="692" mass="80105">MKNHQGFEYNYESLKIDPELKYSDNISTYRSRINLDDLATANDLFKLAVCIGFYIDNLWYRANIKTQPLNNIIKVEFVNYDNAHDSIIKDLVYLTSLFAKFASKTLEIDSIADIDEIKVANDTLLQKTFICDGCEDKEYKNNWHYALSTLNSVNGNDKVIDDFYVLLDRNNTLESQIESVITDPITKLNNEFDINSSDILSVRLCNIEHGNFEKVDCKLQFGESGSEFFTNIINIENSEFEKIVKVKNLDVLDKIDELIETLVSQCFIYEEDLRIVQQALDQVPQDIMEKYELNNPVSSHSKSDKLNECNSQDFDHKECLSKSNLIVALNYFINIIESEYELNLNNFELISSLTSQQKIQLQEIFKNLIDFKPNYSLKLKACLIKPKTVRLFDPERDNLDLNTILELSINLMCNPFTGRVIQCESDYSQFTVLNELASNEFYKKEMNKIYMSTGLFGCNSDGLDIKIGNLCLIDLSCSSSSSKYVQTSDSIMFQVSEHCRNDKQVYDFGKEISRALIIDEIEEKCVVLNLDTGKQLTLKKTRIRLLLGDICSVLYKIPFMVIKCKLMDYVEPNSSSYTQIHQSKYYGNTIKIEVLNAWNHEFDIKGLHNIVKVNISDPHSLFPTNPSKRLSVFYMLSHVNSLNNFYIHSHDYEKQLKFIQDLIEIEIEQKKNDKDTPELGRIYAIKEKNKEQ</sequence>
<comment type="caution">
    <text evidence="1">The sequence shown here is derived from an EMBL/GenBank/DDBJ whole genome shotgun (WGS) entry which is preliminary data.</text>
</comment>
<evidence type="ECO:0000313" key="1">
    <source>
        <dbReference type="EMBL" id="CAF0920783.1"/>
    </source>
</evidence>
<organism evidence="1 2">
    <name type="scientific">Brachionus calyciflorus</name>
    <dbReference type="NCBI Taxonomy" id="104777"/>
    <lineage>
        <taxon>Eukaryota</taxon>
        <taxon>Metazoa</taxon>
        <taxon>Spiralia</taxon>
        <taxon>Gnathifera</taxon>
        <taxon>Rotifera</taxon>
        <taxon>Eurotatoria</taxon>
        <taxon>Monogononta</taxon>
        <taxon>Pseudotrocha</taxon>
        <taxon>Ploima</taxon>
        <taxon>Brachionidae</taxon>
        <taxon>Brachionus</taxon>
    </lineage>
</organism>
<dbReference type="EMBL" id="CAJNOC010002234">
    <property type="protein sequence ID" value="CAF0920783.1"/>
    <property type="molecule type" value="Genomic_DNA"/>
</dbReference>
<dbReference type="OrthoDB" id="10034606at2759"/>
<accession>A0A814AVN3</accession>
<evidence type="ECO:0000313" key="2">
    <source>
        <dbReference type="Proteomes" id="UP000663879"/>
    </source>
</evidence>
<dbReference type="Proteomes" id="UP000663879">
    <property type="component" value="Unassembled WGS sequence"/>
</dbReference>
<dbReference type="AlphaFoldDB" id="A0A814AVN3"/>
<name>A0A814AVN3_9BILA</name>
<keyword evidence="2" id="KW-1185">Reference proteome</keyword>
<gene>
    <name evidence="1" type="ORF">OXX778_LOCUS12375</name>
</gene>
<protein>
    <submittedName>
        <fullName evidence="1">Uncharacterized protein</fullName>
    </submittedName>
</protein>
<proteinExistence type="predicted"/>
<reference evidence="1" key="1">
    <citation type="submission" date="2021-02" db="EMBL/GenBank/DDBJ databases">
        <authorList>
            <person name="Nowell W R."/>
        </authorList>
    </citation>
    <scope>NUCLEOTIDE SEQUENCE</scope>
    <source>
        <strain evidence="1">Ploen Becks lab</strain>
    </source>
</reference>